<reference evidence="3" key="3">
    <citation type="submission" date="2020-09" db="EMBL/GenBank/DDBJ databases">
        <authorList>
            <person name="Sun Q."/>
            <person name="Ohkuma M."/>
        </authorList>
    </citation>
    <scope>NUCLEOTIDE SEQUENCE</scope>
    <source>
        <strain evidence="3">JCM 4136</strain>
    </source>
</reference>
<feature type="region of interest" description="Disordered" evidence="1">
    <location>
        <begin position="1"/>
        <end position="24"/>
    </location>
</feature>
<reference evidence="3" key="1">
    <citation type="journal article" date="2014" name="Int. J. Syst. Evol. Microbiol.">
        <title>Complete genome sequence of Corynebacterium casei LMG S-19264T (=DSM 44701T), isolated from a smear-ripened cheese.</title>
        <authorList>
            <consortium name="US DOE Joint Genome Institute (JGI-PGF)"/>
            <person name="Walter F."/>
            <person name="Albersmeier A."/>
            <person name="Kalinowski J."/>
            <person name="Ruckert C."/>
        </authorList>
    </citation>
    <scope>NUCLEOTIDE SEQUENCE</scope>
    <source>
        <strain evidence="3">JCM 4136</strain>
    </source>
</reference>
<sequence>MRSCGRGRVTGHGEAGGLGLVGRAADGDRLMARGVRQRGVDDDAPHPDGVFGKLGGAAPPGCAARCAGNPRPAPGALAVGADVEDGGRALLGEGGEGGTPKGAGAAPDGSRSAGPPVAAEAGRCR</sequence>
<dbReference type="Proteomes" id="UP000660975">
    <property type="component" value="Unassembled WGS sequence"/>
</dbReference>
<evidence type="ECO:0000313" key="5">
    <source>
        <dbReference type="Proteomes" id="UP000660975"/>
    </source>
</evidence>
<feature type="region of interest" description="Disordered" evidence="1">
    <location>
        <begin position="87"/>
        <end position="125"/>
    </location>
</feature>
<gene>
    <name evidence="3" type="ORF">GCM10010227_30030</name>
    <name evidence="2" type="ORF">Sgou_57690</name>
</gene>
<keyword evidence="4" id="KW-1185">Reference proteome</keyword>
<comment type="caution">
    <text evidence="3">The sequence shown here is derived from an EMBL/GenBank/DDBJ whole genome shotgun (WGS) entry which is preliminary data.</text>
</comment>
<name>A0A8H9LPJ5_9ACTN</name>
<dbReference type="Proteomes" id="UP000480804">
    <property type="component" value="Unassembled WGS sequence"/>
</dbReference>
<organism evidence="3 5">
    <name type="scientific">Streptomyces gougerotii</name>
    <dbReference type="NCBI Taxonomy" id="53448"/>
    <lineage>
        <taxon>Bacteria</taxon>
        <taxon>Bacillati</taxon>
        <taxon>Actinomycetota</taxon>
        <taxon>Actinomycetes</taxon>
        <taxon>Kitasatosporales</taxon>
        <taxon>Streptomycetaceae</taxon>
        <taxon>Streptomyces</taxon>
        <taxon>Streptomyces diastaticus group</taxon>
    </lineage>
</organism>
<evidence type="ECO:0000313" key="3">
    <source>
        <dbReference type="EMBL" id="GGU73770.1"/>
    </source>
</evidence>
<dbReference type="EMBL" id="BMSC01000008">
    <property type="protein sequence ID" value="GGU73770.1"/>
    <property type="molecule type" value="Genomic_DNA"/>
</dbReference>
<dbReference type="EMBL" id="BLLO01000031">
    <property type="protein sequence ID" value="GFH81099.1"/>
    <property type="molecule type" value="Genomic_DNA"/>
</dbReference>
<proteinExistence type="predicted"/>
<evidence type="ECO:0000313" key="2">
    <source>
        <dbReference type="EMBL" id="GFH81099.1"/>
    </source>
</evidence>
<accession>A0A8H9LPJ5</accession>
<protein>
    <submittedName>
        <fullName evidence="3">Uncharacterized protein</fullName>
    </submittedName>
</protein>
<feature type="compositionally biased region" description="Gly residues" evidence="1">
    <location>
        <begin position="8"/>
        <end position="20"/>
    </location>
</feature>
<feature type="compositionally biased region" description="Gly residues" evidence="1">
    <location>
        <begin position="92"/>
        <end position="101"/>
    </location>
</feature>
<evidence type="ECO:0000256" key="1">
    <source>
        <dbReference type="SAM" id="MobiDB-lite"/>
    </source>
</evidence>
<reference evidence="2 4" key="2">
    <citation type="submission" date="2020-02" db="EMBL/GenBank/DDBJ databases">
        <title>Whole genome shotgun sequence of Streptomyces gougerotii NBRC 13043.</title>
        <authorList>
            <person name="Ichikawa N."/>
            <person name="Komaki H."/>
            <person name="Tamura T."/>
        </authorList>
    </citation>
    <scope>NUCLEOTIDE SEQUENCE [LARGE SCALE GENOMIC DNA]</scope>
    <source>
        <strain evidence="2 4">NBRC 13043</strain>
    </source>
</reference>
<dbReference type="AlphaFoldDB" id="A0A8H9LPJ5"/>
<evidence type="ECO:0000313" key="4">
    <source>
        <dbReference type="Proteomes" id="UP000480804"/>
    </source>
</evidence>